<comment type="function">
    <text evidence="8 9">Required for the first step of histidine biosynthesis. May allow the feedback regulation of ATP phosphoribosyltransferase activity by histidine.</text>
</comment>
<keyword evidence="6 9" id="KW-0028">Amino-acid biosynthesis</keyword>
<evidence type="ECO:0000256" key="7">
    <source>
        <dbReference type="ARBA" id="ARBA00023102"/>
    </source>
</evidence>
<dbReference type="PIRSF" id="PIRSF001549">
    <property type="entry name" value="His-tRNA_synth"/>
    <property type="match status" value="1"/>
</dbReference>
<dbReference type="InterPro" id="IPR041715">
    <property type="entry name" value="HisRS-like_core"/>
</dbReference>
<evidence type="ECO:0000313" key="11">
    <source>
        <dbReference type="EMBL" id="MFC4025399.1"/>
    </source>
</evidence>
<evidence type="ECO:0000256" key="8">
    <source>
        <dbReference type="ARBA" id="ARBA00025246"/>
    </source>
</evidence>
<proteinExistence type="inferred from homology"/>
<comment type="similarity">
    <text evidence="3 9">Belongs to the class-II aminoacyl-tRNA synthetase family. HisZ subfamily.</text>
</comment>
<dbReference type="InterPro" id="IPR004517">
    <property type="entry name" value="HisZ"/>
</dbReference>
<keyword evidence="11" id="KW-0808">Transferase</keyword>
<protein>
    <recommendedName>
        <fullName evidence="4 9">ATP phosphoribosyltransferase regulatory subunit</fullName>
    </recommendedName>
</protein>
<dbReference type="Gene3D" id="3.30.930.10">
    <property type="entry name" value="Bira Bifunctional Protein, Domain 2"/>
    <property type="match status" value="1"/>
</dbReference>
<comment type="miscellaneous">
    <text evidence="9">This function is generally fulfilled by the C-terminal part of HisG, which is missing in some bacteria such as this one.</text>
</comment>
<dbReference type="HAMAP" id="MF_00125">
    <property type="entry name" value="HisZ"/>
    <property type="match status" value="1"/>
</dbReference>
<evidence type="ECO:0000256" key="1">
    <source>
        <dbReference type="ARBA" id="ARBA00004496"/>
    </source>
</evidence>
<comment type="subunit">
    <text evidence="9">Heteromultimer composed of HisG and HisZ subunits.</text>
</comment>
<dbReference type="RefSeq" id="WP_379497894.1">
    <property type="nucleotide sequence ID" value="NZ_JBHSAO010000013.1"/>
</dbReference>
<dbReference type="GO" id="GO:0016757">
    <property type="term" value="F:glycosyltransferase activity"/>
    <property type="evidence" value="ECO:0007669"/>
    <property type="project" value="UniProtKB-KW"/>
</dbReference>
<evidence type="ECO:0000256" key="6">
    <source>
        <dbReference type="ARBA" id="ARBA00022605"/>
    </source>
</evidence>
<dbReference type="PANTHER" id="PTHR43707">
    <property type="entry name" value="HISTIDYL-TRNA SYNTHETASE"/>
    <property type="match status" value="1"/>
</dbReference>
<comment type="pathway">
    <text evidence="2 9">Amino-acid biosynthesis; L-histidine biosynthesis; L-histidine from 5-phospho-alpha-D-ribose 1-diphosphate: step 1/9.</text>
</comment>
<evidence type="ECO:0000313" key="12">
    <source>
        <dbReference type="Proteomes" id="UP001595772"/>
    </source>
</evidence>
<keyword evidence="12" id="KW-1185">Reference proteome</keyword>
<comment type="subcellular location">
    <subcellularLocation>
        <location evidence="1 9">Cytoplasm</location>
    </subcellularLocation>
</comment>
<dbReference type="NCBIfam" id="TIGR00443">
    <property type="entry name" value="hisZ_biosyn_reg"/>
    <property type="match status" value="1"/>
</dbReference>
<feature type="domain" description="Class II Histidinyl-tRNA synthetase (HisRS)-like catalytic core" evidence="10">
    <location>
        <begin position="16"/>
        <end position="316"/>
    </location>
</feature>
<name>A0ABV8GZY5_9BACI</name>
<evidence type="ECO:0000259" key="10">
    <source>
        <dbReference type="Pfam" id="PF13393"/>
    </source>
</evidence>
<keyword evidence="11" id="KW-0328">Glycosyltransferase</keyword>
<keyword evidence="7 9" id="KW-0368">Histidine biosynthesis</keyword>
<dbReference type="CDD" id="cd00773">
    <property type="entry name" value="HisRS-like_core"/>
    <property type="match status" value="1"/>
</dbReference>
<evidence type="ECO:0000256" key="2">
    <source>
        <dbReference type="ARBA" id="ARBA00004667"/>
    </source>
</evidence>
<dbReference type="SUPFAM" id="SSF55681">
    <property type="entry name" value="Class II aaRS and biotin synthetases"/>
    <property type="match status" value="1"/>
</dbReference>
<dbReference type="InterPro" id="IPR004516">
    <property type="entry name" value="HisRS/HisZ"/>
</dbReference>
<keyword evidence="5 9" id="KW-0963">Cytoplasm</keyword>
<dbReference type="Proteomes" id="UP001595772">
    <property type="component" value="Unassembled WGS sequence"/>
</dbReference>
<evidence type="ECO:0000256" key="5">
    <source>
        <dbReference type="ARBA" id="ARBA00022490"/>
    </source>
</evidence>
<gene>
    <name evidence="9 11" type="primary">hisZ</name>
    <name evidence="11" type="ORF">ACFOUV_16550</name>
</gene>
<dbReference type="PANTHER" id="PTHR43707:SF6">
    <property type="entry name" value="ATP PHOSPHORIBOSYLTRANSFERASE REGULATORY SUBUNIT"/>
    <property type="match status" value="1"/>
</dbReference>
<dbReference type="InterPro" id="IPR045864">
    <property type="entry name" value="aa-tRNA-synth_II/BPL/LPL"/>
</dbReference>
<dbReference type="Pfam" id="PF13393">
    <property type="entry name" value="tRNA-synt_His"/>
    <property type="match status" value="1"/>
</dbReference>
<evidence type="ECO:0000256" key="9">
    <source>
        <dbReference type="HAMAP-Rule" id="MF_00125"/>
    </source>
</evidence>
<accession>A0ABV8GZY5</accession>
<evidence type="ECO:0000256" key="4">
    <source>
        <dbReference type="ARBA" id="ARBA00020397"/>
    </source>
</evidence>
<dbReference type="EMBL" id="JBHSAO010000013">
    <property type="protein sequence ID" value="MFC4025399.1"/>
    <property type="molecule type" value="Genomic_DNA"/>
</dbReference>
<sequence>MQRYITETNRNKNVEDFQMRDDLIATLKNRFTTYGYRQVQTSTFENYDMYSDIIGTVNKDEMIKVIDTTGKVLVLRPDVTIPITRITAANQNSNDFNQRLFYVLDIFRQSSGLPNQKESTQAGVEFFGENTPEIDSEVIMLAIHTLKDLNFRNFKIEIGHAGFFKELIQQASLSEQELELLQTLIQSKNITEIELLLNDLPIEEELQTAIQTIPMLYGEPASVIQQAEKIIRSDKMQQVLHNLIDVYEVLKDYGVDDYVIFNLGLINNMNYYSGIIFQGFVDQVGQPVLMGGRYDNLGKQFNNAMPAIGFAFEVDFLQQAIQQQGLAEPVDQAVDIIIYYTKEKQKEALKAAYELRNQNYQVLTFSKASSSLKPLSSINIVNYEEEQNILFSNNKKHTFSETKEIISLIESTKED</sequence>
<organism evidence="11 12">
    <name type="scientific">Oceanobacillus longus</name>
    <dbReference type="NCBI Taxonomy" id="930120"/>
    <lineage>
        <taxon>Bacteria</taxon>
        <taxon>Bacillati</taxon>
        <taxon>Bacillota</taxon>
        <taxon>Bacilli</taxon>
        <taxon>Bacillales</taxon>
        <taxon>Bacillaceae</taxon>
        <taxon>Oceanobacillus</taxon>
    </lineage>
</organism>
<evidence type="ECO:0000256" key="3">
    <source>
        <dbReference type="ARBA" id="ARBA00005539"/>
    </source>
</evidence>
<reference evidence="12" key="1">
    <citation type="journal article" date="2019" name="Int. J. Syst. Evol. Microbiol.">
        <title>The Global Catalogue of Microorganisms (GCM) 10K type strain sequencing project: providing services to taxonomists for standard genome sequencing and annotation.</title>
        <authorList>
            <consortium name="The Broad Institute Genomics Platform"/>
            <consortium name="The Broad Institute Genome Sequencing Center for Infectious Disease"/>
            <person name="Wu L."/>
            <person name="Ma J."/>
        </authorList>
    </citation>
    <scope>NUCLEOTIDE SEQUENCE [LARGE SCALE GENOMIC DNA]</scope>
    <source>
        <strain evidence="12">IBRC-M 10703</strain>
    </source>
</reference>
<comment type="caution">
    <text evidence="11">The sequence shown here is derived from an EMBL/GenBank/DDBJ whole genome shotgun (WGS) entry which is preliminary data.</text>
</comment>